<keyword evidence="2" id="KW-1185">Reference proteome</keyword>
<dbReference type="AlphaFoldDB" id="B0E0N0"/>
<dbReference type="HOGENOM" id="CLU_2558679_0_0_1"/>
<dbReference type="EMBL" id="DS547161">
    <property type="protein sequence ID" value="EDQ99644.1"/>
    <property type="molecule type" value="Genomic_DNA"/>
</dbReference>
<organism evidence="2">
    <name type="scientific">Laccaria bicolor (strain S238N-H82 / ATCC MYA-4686)</name>
    <name type="common">Bicoloured deceiver</name>
    <name type="synonym">Laccaria laccata var. bicolor</name>
    <dbReference type="NCBI Taxonomy" id="486041"/>
    <lineage>
        <taxon>Eukaryota</taxon>
        <taxon>Fungi</taxon>
        <taxon>Dikarya</taxon>
        <taxon>Basidiomycota</taxon>
        <taxon>Agaricomycotina</taxon>
        <taxon>Agaricomycetes</taxon>
        <taxon>Agaricomycetidae</taxon>
        <taxon>Agaricales</taxon>
        <taxon>Agaricineae</taxon>
        <taxon>Hydnangiaceae</taxon>
        <taxon>Laccaria</taxon>
    </lineage>
</organism>
<dbReference type="GeneID" id="6085405"/>
<proteinExistence type="predicted"/>
<dbReference type="KEGG" id="lbc:LACBIDRAFT_316295"/>
<dbReference type="RefSeq" id="XP_001889755.1">
    <property type="nucleotide sequence ID" value="XM_001889720.1"/>
</dbReference>
<sequence>MYSSTCNYVAIFKISPASSIQAQPPRIKTEKGRKGEQLQVSPACQGYHMEVDCPPGPRVKIPSNTPRASMLPYPVPLRDVCL</sequence>
<evidence type="ECO:0000313" key="2">
    <source>
        <dbReference type="Proteomes" id="UP000001194"/>
    </source>
</evidence>
<dbReference type="InParanoid" id="B0E0N0"/>
<name>B0E0N0_LACBS</name>
<accession>B0E0N0</accession>
<reference evidence="1 2" key="1">
    <citation type="journal article" date="2008" name="Nature">
        <title>The genome of Laccaria bicolor provides insights into mycorrhizal symbiosis.</title>
        <authorList>
            <person name="Martin F."/>
            <person name="Aerts A."/>
            <person name="Ahren D."/>
            <person name="Brun A."/>
            <person name="Danchin E.G.J."/>
            <person name="Duchaussoy F."/>
            <person name="Gibon J."/>
            <person name="Kohler A."/>
            <person name="Lindquist E."/>
            <person name="Pereda V."/>
            <person name="Salamov A."/>
            <person name="Shapiro H.J."/>
            <person name="Wuyts J."/>
            <person name="Blaudez D."/>
            <person name="Buee M."/>
            <person name="Brokstein P."/>
            <person name="Canbaeck B."/>
            <person name="Cohen D."/>
            <person name="Courty P.E."/>
            <person name="Coutinho P.M."/>
            <person name="Delaruelle C."/>
            <person name="Detter J.C."/>
            <person name="Deveau A."/>
            <person name="DiFazio S."/>
            <person name="Duplessis S."/>
            <person name="Fraissinet-Tachet L."/>
            <person name="Lucic E."/>
            <person name="Frey-Klett P."/>
            <person name="Fourrey C."/>
            <person name="Feussner I."/>
            <person name="Gay G."/>
            <person name="Grimwood J."/>
            <person name="Hoegger P.J."/>
            <person name="Jain P."/>
            <person name="Kilaru S."/>
            <person name="Labbe J."/>
            <person name="Lin Y.C."/>
            <person name="Legue V."/>
            <person name="Le Tacon F."/>
            <person name="Marmeisse R."/>
            <person name="Melayah D."/>
            <person name="Montanini B."/>
            <person name="Muratet M."/>
            <person name="Nehls U."/>
            <person name="Niculita-Hirzel H."/>
            <person name="Oudot-Le Secq M.P."/>
            <person name="Peter M."/>
            <person name="Quesneville H."/>
            <person name="Rajashekar B."/>
            <person name="Reich M."/>
            <person name="Rouhier N."/>
            <person name="Schmutz J."/>
            <person name="Yin T."/>
            <person name="Chalot M."/>
            <person name="Henrissat B."/>
            <person name="Kuees U."/>
            <person name="Lucas S."/>
            <person name="Van de Peer Y."/>
            <person name="Podila G.K."/>
            <person name="Polle A."/>
            <person name="Pukkila P.J."/>
            <person name="Richardson P.M."/>
            <person name="Rouze P."/>
            <person name="Sanders I.R."/>
            <person name="Stajich J.E."/>
            <person name="Tunlid A."/>
            <person name="Tuskan G."/>
            <person name="Grigoriev I.V."/>
        </authorList>
    </citation>
    <scope>NUCLEOTIDE SEQUENCE [LARGE SCALE GENOMIC DNA]</scope>
    <source>
        <strain evidence="2">S238N-H82 / ATCC MYA-4686</strain>
    </source>
</reference>
<dbReference type="Proteomes" id="UP000001194">
    <property type="component" value="Unassembled WGS sequence"/>
</dbReference>
<gene>
    <name evidence="1" type="ORF">LACBIDRAFT_316295</name>
</gene>
<protein>
    <submittedName>
        <fullName evidence="1">Predicted protein</fullName>
    </submittedName>
</protein>
<evidence type="ECO:0000313" key="1">
    <source>
        <dbReference type="EMBL" id="EDQ99644.1"/>
    </source>
</evidence>